<dbReference type="KEGG" id="cbut:ATN24_12295"/>
<gene>
    <name evidence="1" type="ORF">CBU02nite_08150</name>
    <name evidence="2" type="ORF">GND98_002365</name>
</gene>
<dbReference type="EMBL" id="BKBC01000007">
    <property type="protein sequence ID" value="GEQ20309.1"/>
    <property type="molecule type" value="Genomic_DNA"/>
</dbReference>
<name>A0A0Q0TKC9_CLOBU</name>
<dbReference type="AlphaFoldDB" id="A0A0Q0TKC9"/>
<dbReference type="Proteomes" id="UP000321089">
    <property type="component" value="Unassembled WGS sequence"/>
</dbReference>
<dbReference type="RefSeq" id="WP_002580607.1">
    <property type="nucleotide sequence ID" value="NZ_BKBB01000008.1"/>
</dbReference>
<comment type="caution">
    <text evidence="1">The sequence shown here is derived from an EMBL/GenBank/DDBJ whole genome shotgun (WGS) entry which is preliminary data.</text>
</comment>
<evidence type="ECO:0000313" key="2">
    <source>
        <dbReference type="EMBL" id="NAS16750.1"/>
    </source>
</evidence>
<evidence type="ECO:0000313" key="4">
    <source>
        <dbReference type="Proteomes" id="UP000474042"/>
    </source>
</evidence>
<accession>A0A0Q0TKC9</accession>
<organism evidence="1 3">
    <name type="scientific">Clostridium butyricum</name>
    <dbReference type="NCBI Taxonomy" id="1492"/>
    <lineage>
        <taxon>Bacteria</taxon>
        <taxon>Bacillati</taxon>
        <taxon>Bacillota</taxon>
        <taxon>Clostridia</taxon>
        <taxon>Eubacteriales</taxon>
        <taxon>Clostridiaceae</taxon>
        <taxon>Clostridium</taxon>
    </lineage>
</organism>
<dbReference type="Proteomes" id="UP000474042">
    <property type="component" value="Unassembled WGS sequence"/>
</dbReference>
<sequence>MFYNVADIVDKTIKIEEKRIVMINDLIDENRNLPTINLLGKVFRKESFKMISYYKDIKREISNCEVEEIDFRTYDKISFLITEFYNSMFIPNTKTPKEYLKHALNIAVDELALFIDIQGRIVNNSRNTYKITYEILSKIILRLEKQVENIDKLLKN</sequence>
<reference evidence="2 4" key="2">
    <citation type="submission" date="2020-01" db="EMBL/GenBank/DDBJ databases">
        <title>Genome sequence of a 1,3-propanediol producer, Clostridium butyricum S3.</title>
        <authorList>
            <person name="Zhou J."/>
        </authorList>
    </citation>
    <scope>NUCLEOTIDE SEQUENCE [LARGE SCALE GENOMIC DNA]</scope>
    <source>
        <strain evidence="2 4">S3</strain>
    </source>
</reference>
<evidence type="ECO:0000313" key="3">
    <source>
        <dbReference type="Proteomes" id="UP000321089"/>
    </source>
</evidence>
<evidence type="ECO:0000313" key="1">
    <source>
        <dbReference type="EMBL" id="GEQ20309.1"/>
    </source>
</evidence>
<reference evidence="1 3" key="1">
    <citation type="submission" date="2019-07" db="EMBL/GenBank/DDBJ databases">
        <title>Whole genome shotgun sequence of Clostridium butyricum NBRC 3858.</title>
        <authorList>
            <person name="Hosoyama A."/>
            <person name="Uohara A."/>
            <person name="Ohji S."/>
            <person name="Ichikawa N."/>
        </authorList>
    </citation>
    <scope>NUCLEOTIDE SEQUENCE [LARGE SCALE GENOMIC DNA]</scope>
    <source>
        <strain evidence="1 3">NBRC 3858</strain>
    </source>
</reference>
<proteinExistence type="predicted"/>
<protein>
    <submittedName>
        <fullName evidence="1">Uncharacterized protein</fullName>
    </submittedName>
</protein>
<dbReference type="EMBL" id="WOFV02000004">
    <property type="protein sequence ID" value="NAS16750.1"/>
    <property type="molecule type" value="Genomic_DNA"/>
</dbReference>
<dbReference type="OrthoDB" id="1935723at2"/>